<dbReference type="RefSeq" id="WP_216818776.1">
    <property type="nucleotide sequence ID" value="NZ_FMYU01000024.1"/>
</dbReference>
<dbReference type="SUPFAM" id="SSF47729">
    <property type="entry name" value="IHF-like DNA-binding proteins"/>
    <property type="match status" value="1"/>
</dbReference>
<evidence type="ECO:0000256" key="1">
    <source>
        <dbReference type="ARBA" id="ARBA00010529"/>
    </source>
</evidence>
<dbReference type="PANTHER" id="PTHR33175:SF3">
    <property type="entry name" value="DNA-BINDING PROTEIN HU-BETA"/>
    <property type="match status" value="1"/>
</dbReference>
<evidence type="ECO:0000256" key="4">
    <source>
        <dbReference type="RuleBase" id="RU003939"/>
    </source>
</evidence>
<name>A0A1G6RWZ8_9BACT</name>
<keyword evidence="3" id="KW-0238">DNA-binding</keyword>
<organism evidence="5 6">
    <name type="scientific">Desulfurella multipotens</name>
    <dbReference type="NCBI Taxonomy" id="79269"/>
    <lineage>
        <taxon>Bacteria</taxon>
        <taxon>Pseudomonadati</taxon>
        <taxon>Campylobacterota</taxon>
        <taxon>Desulfurellia</taxon>
        <taxon>Desulfurellales</taxon>
        <taxon>Desulfurellaceae</taxon>
        <taxon>Desulfurella</taxon>
    </lineage>
</organism>
<dbReference type="GO" id="GO:0030527">
    <property type="term" value="F:structural constituent of chromatin"/>
    <property type="evidence" value="ECO:0007669"/>
    <property type="project" value="InterPro"/>
</dbReference>
<dbReference type="InterPro" id="IPR020816">
    <property type="entry name" value="Histone-like_DNA-bd_CS"/>
</dbReference>
<keyword evidence="2" id="KW-0226">DNA condensation</keyword>
<dbReference type="Pfam" id="PF00216">
    <property type="entry name" value="Bac_DNA_binding"/>
    <property type="match status" value="1"/>
</dbReference>
<dbReference type="Gene3D" id="4.10.520.10">
    <property type="entry name" value="IHF-like DNA-binding proteins"/>
    <property type="match status" value="1"/>
</dbReference>
<dbReference type="GO" id="GO:0030261">
    <property type="term" value="P:chromosome condensation"/>
    <property type="evidence" value="ECO:0007669"/>
    <property type="project" value="UniProtKB-KW"/>
</dbReference>
<evidence type="ECO:0000256" key="3">
    <source>
        <dbReference type="ARBA" id="ARBA00023125"/>
    </source>
</evidence>
<evidence type="ECO:0000313" key="5">
    <source>
        <dbReference type="EMBL" id="SDD09088.1"/>
    </source>
</evidence>
<accession>A0A1G6RWZ8</accession>
<dbReference type="GO" id="GO:0003677">
    <property type="term" value="F:DNA binding"/>
    <property type="evidence" value="ECO:0007669"/>
    <property type="project" value="UniProtKB-KW"/>
</dbReference>
<keyword evidence="6" id="KW-1185">Reference proteome</keyword>
<sequence>MPESIGKTELAKLLSEKTKKSQKDSLEFIDAFVETVSETLSQEKEINIVGFGKFYVSKRAARVGINPQTKEKIQIPESKLPMFKAGVKLKEAVNG</sequence>
<dbReference type="SMART" id="SM00411">
    <property type="entry name" value="BHL"/>
    <property type="match status" value="1"/>
</dbReference>
<reference evidence="6" key="1">
    <citation type="submission" date="2016-10" db="EMBL/GenBank/DDBJ databases">
        <authorList>
            <person name="Varghese N."/>
            <person name="Submissions S."/>
        </authorList>
    </citation>
    <scope>NUCLEOTIDE SEQUENCE [LARGE SCALE GENOMIC DNA]</scope>
    <source>
        <strain evidence="6">DSM 8415</strain>
    </source>
</reference>
<dbReference type="PANTHER" id="PTHR33175">
    <property type="entry name" value="DNA-BINDING PROTEIN HU"/>
    <property type="match status" value="1"/>
</dbReference>
<dbReference type="AlphaFoldDB" id="A0A1G6RWZ8"/>
<dbReference type="InterPro" id="IPR010992">
    <property type="entry name" value="IHF-like_DNA-bd_dom_sf"/>
</dbReference>
<proteinExistence type="inferred from homology"/>
<dbReference type="CDD" id="cd13831">
    <property type="entry name" value="HU"/>
    <property type="match status" value="1"/>
</dbReference>
<comment type="similarity">
    <text evidence="1 4">Belongs to the bacterial histone-like protein family.</text>
</comment>
<gene>
    <name evidence="5" type="ORF">SAMN05660835_01869</name>
</gene>
<dbReference type="PRINTS" id="PR01727">
    <property type="entry name" value="DNABINDINGHU"/>
</dbReference>
<evidence type="ECO:0000313" key="6">
    <source>
        <dbReference type="Proteomes" id="UP000199411"/>
    </source>
</evidence>
<dbReference type="InterPro" id="IPR000119">
    <property type="entry name" value="Hist_DNA-bd"/>
</dbReference>
<dbReference type="EMBL" id="FMYU01000024">
    <property type="protein sequence ID" value="SDD09088.1"/>
    <property type="molecule type" value="Genomic_DNA"/>
</dbReference>
<evidence type="ECO:0000256" key="2">
    <source>
        <dbReference type="ARBA" id="ARBA00023067"/>
    </source>
</evidence>
<dbReference type="PROSITE" id="PS00045">
    <property type="entry name" value="HISTONE_LIKE"/>
    <property type="match status" value="1"/>
</dbReference>
<dbReference type="Proteomes" id="UP000199411">
    <property type="component" value="Unassembled WGS sequence"/>
</dbReference>
<protein>
    <submittedName>
        <fullName evidence="5">Bacterial nucleoid protein Hbs</fullName>
    </submittedName>
</protein>